<name>A0ABM9NCS7_RICHE</name>
<evidence type="ECO:0000313" key="1">
    <source>
        <dbReference type="EMBL" id="CAK9121378.1"/>
    </source>
</evidence>
<keyword evidence="2" id="KW-1185">Reference proteome</keyword>
<reference evidence="1 2" key="1">
    <citation type="submission" date="2024-02" db="EMBL/GenBank/DDBJ databases">
        <authorList>
            <person name="Nijsse B."/>
            <person name="Sprong H."/>
        </authorList>
    </citation>
    <scope>NUCLEOTIDE SEQUENCE [LARGE SCALE GENOMIC DNA]</scope>
    <source>
        <strain evidence="1">OB144</strain>
    </source>
</reference>
<protein>
    <submittedName>
        <fullName evidence="1">Uncharacterized protein</fullName>
    </submittedName>
</protein>
<dbReference type="RefSeq" id="WP_029374800.1">
    <property type="nucleotide sequence ID" value="NZ_OY974080.1"/>
</dbReference>
<evidence type="ECO:0000313" key="2">
    <source>
        <dbReference type="Proteomes" id="UP001642485"/>
    </source>
</evidence>
<accession>A0ABM9NCS7</accession>
<proteinExistence type="predicted"/>
<gene>
    <name evidence="1" type="ORF">OB144RH_06275</name>
</gene>
<organism evidence="1 2">
    <name type="scientific">Rickettsia helvetica</name>
    <dbReference type="NCBI Taxonomy" id="35789"/>
    <lineage>
        <taxon>Bacteria</taxon>
        <taxon>Pseudomonadati</taxon>
        <taxon>Pseudomonadota</taxon>
        <taxon>Alphaproteobacteria</taxon>
        <taxon>Rickettsiales</taxon>
        <taxon>Rickettsiaceae</taxon>
        <taxon>Rickettsieae</taxon>
        <taxon>Rickettsia</taxon>
        <taxon>spotted fever group</taxon>
    </lineage>
</organism>
<dbReference type="Proteomes" id="UP001642485">
    <property type="component" value="Chromosome"/>
</dbReference>
<sequence>MKYTFSDYKSNIQKILAKLVEIPNWKINIVSFNDQSSMESFSDKENSIEDIKKYVEMLNADGYTRLYGTVRCFRIIERKNRYTFYYYSIY</sequence>
<dbReference type="EMBL" id="OZ018776">
    <property type="protein sequence ID" value="CAK9121378.1"/>
    <property type="molecule type" value="Genomic_DNA"/>
</dbReference>